<gene>
    <name evidence="3" type="ORF">L1O03_01950</name>
</gene>
<dbReference type="AlphaFoldDB" id="A0A9X1QQY0"/>
<feature type="transmembrane region" description="Helical" evidence="2">
    <location>
        <begin position="177"/>
        <end position="195"/>
    </location>
</feature>
<proteinExistence type="predicted"/>
<protein>
    <recommendedName>
        <fullName evidence="5">DUF998 domain-containing protein</fullName>
    </recommendedName>
</protein>
<feature type="transmembrane region" description="Helical" evidence="2">
    <location>
        <begin position="72"/>
        <end position="90"/>
    </location>
</feature>
<comment type="caution">
    <text evidence="3">The sequence shown here is derived from an EMBL/GenBank/DDBJ whole genome shotgun (WGS) entry which is preliminary data.</text>
</comment>
<accession>A0A9X1QQY0</accession>
<reference evidence="3" key="1">
    <citation type="submission" date="2022-01" db="EMBL/GenBank/DDBJ databases">
        <title>Corynebacterium sp. nov isolated from isolated from the feces of the greater white-fronted geese (Anser albifrons) at Poyang Lake, PR China.</title>
        <authorList>
            <person name="Liu Q."/>
        </authorList>
    </citation>
    <scope>NUCLEOTIDE SEQUENCE</scope>
    <source>
        <strain evidence="3">JCM 32435</strain>
    </source>
</reference>
<dbReference type="Proteomes" id="UP001139336">
    <property type="component" value="Unassembled WGS sequence"/>
</dbReference>
<evidence type="ECO:0000313" key="3">
    <source>
        <dbReference type="EMBL" id="MCF4005939.1"/>
    </source>
</evidence>
<feature type="transmembrane region" description="Helical" evidence="2">
    <location>
        <begin position="95"/>
        <end position="113"/>
    </location>
</feature>
<dbReference type="RefSeq" id="WP_236117726.1">
    <property type="nucleotide sequence ID" value="NZ_JAKGSI010000001.1"/>
</dbReference>
<evidence type="ECO:0000256" key="1">
    <source>
        <dbReference type="SAM" id="MobiDB-lite"/>
    </source>
</evidence>
<feature type="compositionally biased region" description="Basic and acidic residues" evidence="1">
    <location>
        <begin position="209"/>
        <end position="221"/>
    </location>
</feature>
<evidence type="ECO:0008006" key="5">
    <source>
        <dbReference type="Google" id="ProtNLM"/>
    </source>
</evidence>
<sequence>MSLAPSRKELVAGILLIVGLILAYAGQLVAVIAWPVRFPIGYHLLGDLSVRQCDALVEDFASRFLCSPQHGWFAAGLIGAGVCAILAGILLGQRWIVLILLGASLILWTFFPLDVAPTPHLWTGVLTFALFWFAVLLARPRFAFTWMWCVIALIGAGFALRHFYATPPGTPGVYQRIAIDALSLGLLMHASWLISRSRQASPKKRAARQRRDEEAAEKDAALRAASEAMENPHD</sequence>
<keyword evidence="2" id="KW-0472">Membrane</keyword>
<name>A0A9X1QQY0_9CORY</name>
<dbReference type="EMBL" id="JAKGSI010000001">
    <property type="protein sequence ID" value="MCF4005939.1"/>
    <property type="molecule type" value="Genomic_DNA"/>
</dbReference>
<evidence type="ECO:0000256" key="2">
    <source>
        <dbReference type="SAM" id="Phobius"/>
    </source>
</evidence>
<feature type="transmembrane region" description="Helical" evidence="2">
    <location>
        <begin position="119"/>
        <end position="138"/>
    </location>
</feature>
<feature type="transmembrane region" description="Helical" evidence="2">
    <location>
        <begin position="145"/>
        <end position="165"/>
    </location>
</feature>
<keyword evidence="2" id="KW-1133">Transmembrane helix</keyword>
<evidence type="ECO:0000313" key="4">
    <source>
        <dbReference type="Proteomes" id="UP001139336"/>
    </source>
</evidence>
<keyword evidence="2" id="KW-0812">Transmembrane</keyword>
<feature type="transmembrane region" description="Helical" evidence="2">
    <location>
        <begin position="12"/>
        <end position="36"/>
    </location>
</feature>
<keyword evidence="4" id="KW-1185">Reference proteome</keyword>
<feature type="region of interest" description="Disordered" evidence="1">
    <location>
        <begin position="198"/>
        <end position="234"/>
    </location>
</feature>
<organism evidence="3 4">
    <name type="scientific">Corynebacterium uropygiale</name>
    <dbReference type="NCBI Taxonomy" id="1775911"/>
    <lineage>
        <taxon>Bacteria</taxon>
        <taxon>Bacillati</taxon>
        <taxon>Actinomycetota</taxon>
        <taxon>Actinomycetes</taxon>
        <taxon>Mycobacteriales</taxon>
        <taxon>Corynebacteriaceae</taxon>
        <taxon>Corynebacterium</taxon>
    </lineage>
</organism>